<accession>A0A409YWT9</accession>
<dbReference type="Pfam" id="PF00144">
    <property type="entry name" value="Beta-lactamase"/>
    <property type="match status" value="1"/>
</dbReference>
<evidence type="ECO:0000256" key="1">
    <source>
        <dbReference type="ARBA" id="ARBA00038473"/>
    </source>
</evidence>
<feature type="domain" description="Beta-lactamase-related" evidence="3">
    <location>
        <begin position="105"/>
        <end position="465"/>
    </location>
</feature>
<reference evidence="4 5" key="1">
    <citation type="journal article" date="2018" name="Evol. Lett.">
        <title>Horizontal gene cluster transfer increased hallucinogenic mushroom diversity.</title>
        <authorList>
            <person name="Reynolds H.T."/>
            <person name="Vijayakumar V."/>
            <person name="Gluck-Thaler E."/>
            <person name="Korotkin H.B."/>
            <person name="Matheny P.B."/>
            <person name="Slot J.C."/>
        </authorList>
    </citation>
    <scope>NUCLEOTIDE SEQUENCE [LARGE SCALE GENOMIC DNA]</scope>
    <source>
        <strain evidence="4 5">SRW20</strain>
    </source>
</reference>
<keyword evidence="2" id="KW-1133">Transmembrane helix</keyword>
<dbReference type="STRING" id="231916.A0A409YWT9"/>
<evidence type="ECO:0000313" key="5">
    <source>
        <dbReference type="Proteomes" id="UP000284706"/>
    </source>
</evidence>
<evidence type="ECO:0000256" key="2">
    <source>
        <dbReference type="SAM" id="Phobius"/>
    </source>
</evidence>
<comment type="similarity">
    <text evidence="1">Belongs to the beta-lactamase family.</text>
</comment>
<dbReference type="EMBL" id="NHYE01000111">
    <property type="protein sequence ID" value="PPR07494.1"/>
    <property type="molecule type" value="Genomic_DNA"/>
</dbReference>
<dbReference type="PANTHER" id="PTHR22935">
    <property type="entry name" value="PENICILLIN-BINDING PROTEIN"/>
    <property type="match status" value="1"/>
</dbReference>
<proteinExistence type="inferred from homology"/>
<dbReference type="Gene3D" id="3.40.710.10">
    <property type="entry name" value="DD-peptidase/beta-lactamase superfamily"/>
    <property type="match status" value="1"/>
</dbReference>
<sequence>MGRAETSLSDLPETANLPDRRRKLVLVSRALGYISCLALFYSFAIALKRSPSSFSALEVLPFSFGLHGQGFWTRDEVCKPPSANIFATSPPRSNNGLFAKASKAIDQYLAKRTAKSDIDSLAIAVVTPGGIVFERGYGVLKANESNVEDQKPVDSNSIYRLASISKMFTALETLILRERGVLQWDDPVDKFLPDFSTPSESFGWSSFLDGLESKGERTRTTLRQLASHLSGIGRDYPPSDLEDWPHTKFLKDQNQAFVIGRDYKEVMEAVSKYPLVNAPYTYSIYSNTGFDLLGLANVAANRLASSNPSAEPQTHKELLKRDVFDPLQLNSSFFRVPDEEEVKANIAVPSQNSEWADIPLGDTDDAAGGQYSSLRDLATLMKTFLSPTARGGILPAHVVREWLHPLYTWNPSSQQVGAPWEIFSVAGSTVYTKGGNLPGYHSVFAIVPEYSVGVVILVTGTYADTDTLLKEVGKRLLPRLEKLHQVELRRRYVGTWTNGNDIAEIDLKKGVLYLKKLNVGGVDVLKAVEDMDYGLVERSGSPVALWATGRVGEFRLAFGRPALNKLPDIACFPYWLSLDNGLNSRGAPIDLLFWKSGVLTYPSGGVSFGRKR</sequence>
<comment type="caution">
    <text evidence="4">The sequence shown here is derived from an EMBL/GenBank/DDBJ whole genome shotgun (WGS) entry which is preliminary data.</text>
</comment>
<keyword evidence="5" id="KW-1185">Reference proteome</keyword>
<dbReference type="AlphaFoldDB" id="A0A409YWT9"/>
<dbReference type="SUPFAM" id="SSF56601">
    <property type="entry name" value="beta-lactamase/transpeptidase-like"/>
    <property type="match status" value="1"/>
</dbReference>
<dbReference type="InterPro" id="IPR051478">
    <property type="entry name" value="Beta-lactamase-like_AB/R"/>
</dbReference>
<name>A0A409YWT9_9AGAR</name>
<dbReference type="InterPro" id="IPR012338">
    <property type="entry name" value="Beta-lactam/transpept-like"/>
</dbReference>
<organism evidence="4 5">
    <name type="scientific">Gymnopilus dilepis</name>
    <dbReference type="NCBI Taxonomy" id="231916"/>
    <lineage>
        <taxon>Eukaryota</taxon>
        <taxon>Fungi</taxon>
        <taxon>Dikarya</taxon>
        <taxon>Basidiomycota</taxon>
        <taxon>Agaricomycotina</taxon>
        <taxon>Agaricomycetes</taxon>
        <taxon>Agaricomycetidae</taxon>
        <taxon>Agaricales</taxon>
        <taxon>Agaricineae</taxon>
        <taxon>Hymenogastraceae</taxon>
        <taxon>Gymnopilus</taxon>
    </lineage>
</organism>
<dbReference type="InterPro" id="IPR001466">
    <property type="entry name" value="Beta-lactam-related"/>
</dbReference>
<dbReference type="InParanoid" id="A0A409YWT9"/>
<dbReference type="PANTHER" id="PTHR22935:SF95">
    <property type="entry name" value="BETA-LACTAMASE-LIKE 1-RELATED"/>
    <property type="match status" value="1"/>
</dbReference>
<evidence type="ECO:0000313" key="4">
    <source>
        <dbReference type="EMBL" id="PPR07494.1"/>
    </source>
</evidence>
<protein>
    <recommendedName>
        <fullName evidence="3">Beta-lactamase-related domain-containing protein</fullName>
    </recommendedName>
</protein>
<keyword evidence="2" id="KW-0812">Transmembrane</keyword>
<evidence type="ECO:0000259" key="3">
    <source>
        <dbReference type="Pfam" id="PF00144"/>
    </source>
</evidence>
<dbReference type="OrthoDB" id="428260at2759"/>
<keyword evidence="2" id="KW-0472">Membrane</keyword>
<gene>
    <name evidence="4" type="ORF">CVT26_013463</name>
</gene>
<feature type="transmembrane region" description="Helical" evidence="2">
    <location>
        <begin position="30"/>
        <end position="47"/>
    </location>
</feature>
<dbReference type="Proteomes" id="UP000284706">
    <property type="component" value="Unassembled WGS sequence"/>
</dbReference>